<dbReference type="EMBL" id="CP118166">
    <property type="protein sequence ID" value="WDI31842.1"/>
    <property type="molecule type" value="Genomic_DNA"/>
</dbReference>
<reference evidence="3" key="1">
    <citation type="submission" date="2023-02" db="EMBL/GenBank/DDBJ databases">
        <title>Genome sequence of Hyphococcus flavus.</title>
        <authorList>
            <person name="Rong J.-C."/>
            <person name="Zhao Q."/>
            <person name="Yi M."/>
            <person name="Wu J.-Y."/>
        </authorList>
    </citation>
    <scope>NUCLEOTIDE SEQUENCE</scope>
    <source>
        <strain evidence="3">MCCC 1K03223</strain>
    </source>
</reference>
<dbReference type="RefSeq" id="WP_274493729.1">
    <property type="nucleotide sequence ID" value="NZ_CP118166.1"/>
</dbReference>
<sequence>MSFRSILASILLALGTLTPSVGAALSASEAPAGVYRLDPNHFSLLFRVDHLGFSHIVGRFNEVDATLTIDPANPEEAQLIVEINGVGVDTNVDALDNFLKGASMLNSAIAPEITFEMGSLNITPGNSASIGGQLSMAGQTHPVEFDVNLVGAGVNRFENAQVLGFEASGSLDRSTWGMSAFTPDVGDEVRFSFSGEFIYAQEQQDE</sequence>
<dbReference type="PANTHER" id="PTHR34406">
    <property type="entry name" value="PROTEIN YCEI"/>
    <property type="match status" value="1"/>
</dbReference>
<dbReference type="Pfam" id="PF04264">
    <property type="entry name" value="YceI"/>
    <property type="match status" value="1"/>
</dbReference>
<protein>
    <submittedName>
        <fullName evidence="3">YceI family protein</fullName>
    </submittedName>
</protein>
<dbReference type="Proteomes" id="UP001214043">
    <property type="component" value="Chromosome"/>
</dbReference>
<name>A0AAF0CHF1_9PROT</name>
<dbReference type="Gene3D" id="2.40.128.110">
    <property type="entry name" value="Lipid/polyisoprenoid-binding, YceI-like"/>
    <property type="match status" value="1"/>
</dbReference>
<dbReference type="SUPFAM" id="SSF101874">
    <property type="entry name" value="YceI-like"/>
    <property type="match status" value="1"/>
</dbReference>
<evidence type="ECO:0000259" key="2">
    <source>
        <dbReference type="SMART" id="SM00867"/>
    </source>
</evidence>
<gene>
    <name evidence="3" type="ORF">PUV54_01400</name>
</gene>
<evidence type="ECO:0000313" key="4">
    <source>
        <dbReference type="Proteomes" id="UP001214043"/>
    </source>
</evidence>
<dbReference type="PANTHER" id="PTHR34406:SF1">
    <property type="entry name" value="PROTEIN YCEI"/>
    <property type="match status" value="1"/>
</dbReference>
<dbReference type="AlphaFoldDB" id="A0AAF0CHF1"/>
<feature type="chain" id="PRO_5042067237" evidence="1">
    <location>
        <begin position="24"/>
        <end position="206"/>
    </location>
</feature>
<keyword evidence="4" id="KW-1185">Reference proteome</keyword>
<feature type="signal peptide" evidence="1">
    <location>
        <begin position="1"/>
        <end position="23"/>
    </location>
</feature>
<dbReference type="InterPro" id="IPR007372">
    <property type="entry name" value="Lipid/polyisoprenoid-bd_YceI"/>
</dbReference>
<evidence type="ECO:0000313" key="3">
    <source>
        <dbReference type="EMBL" id="WDI31842.1"/>
    </source>
</evidence>
<dbReference type="InterPro" id="IPR036761">
    <property type="entry name" value="TTHA0802/YceI-like_sf"/>
</dbReference>
<accession>A0AAF0CHF1</accession>
<dbReference type="SMART" id="SM00867">
    <property type="entry name" value="YceI"/>
    <property type="match status" value="1"/>
</dbReference>
<organism evidence="3 4">
    <name type="scientific">Hyphococcus flavus</name>
    <dbReference type="NCBI Taxonomy" id="1866326"/>
    <lineage>
        <taxon>Bacteria</taxon>
        <taxon>Pseudomonadati</taxon>
        <taxon>Pseudomonadota</taxon>
        <taxon>Alphaproteobacteria</taxon>
        <taxon>Parvularculales</taxon>
        <taxon>Parvularculaceae</taxon>
        <taxon>Hyphococcus</taxon>
    </lineage>
</organism>
<proteinExistence type="predicted"/>
<dbReference type="KEGG" id="hfl:PUV54_01400"/>
<evidence type="ECO:0000256" key="1">
    <source>
        <dbReference type="SAM" id="SignalP"/>
    </source>
</evidence>
<feature type="domain" description="Lipid/polyisoprenoid-binding YceI-like" evidence="2">
    <location>
        <begin position="34"/>
        <end position="198"/>
    </location>
</feature>
<keyword evidence="1" id="KW-0732">Signal</keyword>